<organism evidence="2 3">
    <name type="scientific">Linnemannia elongata AG-77</name>
    <dbReference type="NCBI Taxonomy" id="1314771"/>
    <lineage>
        <taxon>Eukaryota</taxon>
        <taxon>Fungi</taxon>
        <taxon>Fungi incertae sedis</taxon>
        <taxon>Mucoromycota</taxon>
        <taxon>Mortierellomycotina</taxon>
        <taxon>Mortierellomycetes</taxon>
        <taxon>Mortierellales</taxon>
        <taxon>Mortierellaceae</taxon>
        <taxon>Linnemannia</taxon>
    </lineage>
</organism>
<name>A0A197JVR0_9FUNG</name>
<dbReference type="STRING" id="1314771.A0A197JVR0"/>
<feature type="compositionally biased region" description="Polar residues" evidence="1">
    <location>
        <begin position="155"/>
        <end position="164"/>
    </location>
</feature>
<feature type="region of interest" description="Disordered" evidence="1">
    <location>
        <begin position="253"/>
        <end position="332"/>
    </location>
</feature>
<evidence type="ECO:0000313" key="2">
    <source>
        <dbReference type="EMBL" id="OAQ29387.1"/>
    </source>
</evidence>
<feature type="compositionally biased region" description="Polar residues" evidence="1">
    <location>
        <begin position="585"/>
        <end position="597"/>
    </location>
</feature>
<dbReference type="EMBL" id="KV442041">
    <property type="protein sequence ID" value="OAQ29387.1"/>
    <property type="molecule type" value="Genomic_DNA"/>
</dbReference>
<feature type="compositionally biased region" description="Low complexity" evidence="1">
    <location>
        <begin position="562"/>
        <end position="572"/>
    </location>
</feature>
<sequence length="761" mass="81569">MARKTRQRAPLNPPPEDINNNNSNNNATNSTNPTTTTAPTVTKRTATTTVTSPRTASTSTYNTNARASAISTASNIPSISSASTTSIASIASIPSIISVESVSTITPAASSHNTNTNSTELTMATVASKKAASPDKPRGLLAGAFSKSKRKDRLGNSTGNSIDNKSIEQESNSNNSSRPTSREQPALLLPRLPSLEDFDFSLPFLTDDSSSVASSTPATIASTALTSSTPATPASYSHSTSRPLLAGTSFSSFSPSNSQYLTSQSPRVQDYFGPSPASTIRQRSIAHPPTSGSSTYSNNSNHSATSNSHPTATTMHPKAMTDTTISGTGTIRGPLDLSRLQVTSNDSYIHNNDDLSPKRSSFKSLDHGRSGDIHIITSTSTRNSVDQERGRPQQQQEQQPRDALLNPPRFVIGQPSLSGTSKASRATSPSPSLTSSVRSNESSIHSSLQQHAQSIQQLQHQQQQQRSGPLSKASMESSHQQQQPKQQPQPQSPPQSQQRQEEKRPSSTASAPEPATRPSSITLPTIARAQEAPASLTLAATSAPNGNARAAQTGKSIGRGGPSSSSPPVAGSAHVRLAQPKQVLDTLQESQSPNLRTRLSRLFRQSPKSERSSSLEPRHRVQQKQQLNQEIARTVPRLKQQQQEQQSPLQQHQHQQRQQLPSQQQLQQQQSSIPVPVRQVSGSQSSSTPAPAPAPSPAPAPAPLLSSITTPSPQSNPLSTQKSDPLIIHWYEEPQGEQRQVSIYFLFYCCLSNLRLTHRGV</sequence>
<feature type="compositionally biased region" description="Low complexity" evidence="1">
    <location>
        <begin position="288"/>
        <end position="311"/>
    </location>
</feature>
<feature type="compositionally biased region" description="Low complexity" evidence="1">
    <location>
        <begin position="640"/>
        <end position="672"/>
    </location>
</feature>
<feature type="compositionally biased region" description="Low complexity" evidence="1">
    <location>
        <begin position="19"/>
        <end position="60"/>
    </location>
</feature>
<feature type="region of interest" description="Disordered" evidence="1">
    <location>
        <begin position="347"/>
        <end position="522"/>
    </location>
</feature>
<feature type="region of interest" description="Disordered" evidence="1">
    <location>
        <begin position="585"/>
        <end position="721"/>
    </location>
</feature>
<reference evidence="2 3" key="1">
    <citation type="submission" date="2016-05" db="EMBL/GenBank/DDBJ databases">
        <title>Genome sequencing reveals origins of a unique bacterial endosymbiosis in the earliest lineages of terrestrial Fungi.</title>
        <authorList>
            <consortium name="DOE Joint Genome Institute"/>
            <person name="Uehling J."/>
            <person name="Gryganskyi A."/>
            <person name="Hameed K."/>
            <person name="Tschaplinski T."/>
            <person name="Misztal P."/>
            <person name="Wu S."/>
            <person name="Desiro A."/>
            <person name="Vande Pol N."/>
            <person name="Du Z.-Y."/>
            <person name="Zienkiewicz A."/>
            <person name="Zienkiewicz K."/>
            <person name="Morin E."/>
            <person name="Tisserant E."/>
            <person name="Splivallo R."/>
            <person name="Hainaut M."/>
            <person name="Henrissat B."/>
            <person name="Ohm R."/>
            <person name="Kuo A."/>
            <person name="Yan J."/>
            <person name="Lipzen A."/>
            <person name="Nolan M."/>
            <person name="Labutti K."/>
            <person name="Barry K."/>
            <person name="Goldstein A."/>
            <person name="Labbe J."/>
            <person name="Schadt C."/>
            <person name="Tuskan G."/>
            <person name="Grigoriev I."/>
            <person name="Martin F."/>
            <person name="Vilgalys R."/>
            <person name="Bonito G."/>
        </authorList>
    </citation>
    <scope>NUCLEOTIDE SEQUENCE [LARGE SCALE GENOMIC DNA]</scope>
    <source>
        <strain evidence="2 3">AG-77</strain>
    </source>
</reference>
<feature type="region of interest" description="Disordered" evidence="1">
    <location>
        <begin position="126"/>
        <end position="184"/>
    </location>
</feature>
<feature type="compositionally biased region" description="Pro residues" evidence="1">
    <location>
        <begin position="690"/>
        <end position="702"/>
    </location>
</feature>
<dbReference type="AlphaFoldDB" id="A0A197JVR0"/>
<feature type="compositionally biased region" description="Low complexity" evidence="1">
    <location>
        <begin position="423"/>
        <end position="465"/>
    </location>
</feature>
<feature type="region of interest" description="Disordered" evidence="1">
    <location>
        <begin position="1"/>
        <end position="61"/>
    </location>
</feature>
<proteinExistence type="predicted"/>
<protein>
    <submittedName>
        <fullName evidence="2">Uncharacterized protein</fullName>
    </submittedName>
</protein>
<feature type="compositionally biased region" description="Polar residues" evidence="1">
    <location>
        <begin position="708"/>
        <end position="721"/>
    </location>
</feature>
<evidence type="ECO:0000313" key="3">
    <source>
        <dbReference type="Proteomes" id="UP000078512"/>
    </source>
</evidence>
<feature type="region of interest" description="Disordered" evidence="1">
    <location>
        <begin position="539"/>
        <end position="573"/>
    </location>
</feature>
<feature type="compositionally biased region" description="Basic and acidic residues" evidence="1">
    <location>
        <begin position="607"/>
        <end position="619"/>
    </location>
</feature>
<dbReference type="Proteomes" id="UP000078512">
    <property type="component" value="Unassembled WGS sequence"/>
</dbReference>
<gene>
    <name evidence="2" type="ORF">K457DRAFT_510527</name>
</gene>
<accession>A0A197JVR0</accession>
<keyword evidence="3" id="KW-1185">Reference proteome</keyword>
<feature type="compositionally biased region" description="Low complexity" evidence="1">
    <location>
        <begin position="477"/>
        <end position="498"/>
    </location>
</feature>
<dbReference type="OrthoDB" id="2450056at2759"/>
<evidence type="ECO:0000256" key="1">
    <source>
        <dbReference type="SAM" id="MobiDB-lite"/>
    </source>
</evidence>